<protein>
    <submittedName>
        <fullName evidence="2">RES family NAD+ phosphorylase</fullName>
    </submittedName>
</protein>
<evidence type="ECO:0000259" key="1">
    <source>
        <dbReference type="SMART" id="SM00953"/>
    </source>
</evidence>
<dbReference type="Pfam" id="PF08808">
    <property type="entry name" value="RES"/>
    <property type="match status" value="1"/>
</dbReference>
<proteinExistence type="predicted"/>
<dbReference type="InterPro" id="IPR014914">
    <property type="entry name" value="RES_dom"/>
</dbReference>
<dbReference type="Proteomes" id="UP001569428">
    <property type="component" value="Unassembled WGS sequence"/>
</dbReference>
<comment type="caution">
    <text evidence="2">The sequence shown here is derived from an EMBL/GenBank/DDBJ whole genome shotgun (WGS) entry which is preliminary data.</text>
</comment>
<evidence type="ECO:0000313" key="3">
    <source>
        <dbReference type="Proteomes" id="UP001569428"/>
    </source>
</evidence>
<dbReference type="RefSeq" id="WP_371841754.1">
    <property type="nucleotide sequence ID" value="NZ_JBGMEK010000169.1"/>
</dbReference>
<feature type="domain" description="RES" evidence="1">
    <location>
        <begin position="70"/>
        <end position="217"/>
    </location>
</feature>
<organism evidence="2 3">
    <name type="scientific">Microbulbifer epialgicus</name>
    <dbReference type="NCBI Taxonomy" id="393907"/>
    <lineage>
        <taxon>Bacteria</taxon>
        <taxon>Pseudomonadati</taxon>
        <taxon>Pseudomonadota</taxon>
        <taxon>Gammaproteobacteria</taxon>
        <taxon>Cellvibrionales</taxon>
        <taxon>Microbulbiferaceae</taxon>
        <taxon>Microbulbifer</taxon>
    </lineage>
</organism>
<reference evidence="2 3" key="1">
    <citation type="submission" date="2024-08" db="EMBL/GenBank/DDBJ databases">
        <authorList>
            <person name="Ishaq N."/>
        </authorList>
    </citation>
    <scope>NUCLEOTIDE SEQUENCE [LARGE SCALE GENOMIC DNA]</scope>
    <source>
        <strain evidence="2 3">DSM 18651</strain>
    </source>
</reference>
<evidence type="ECO:0000313" key="2">
    <source>
        <dbReference type="EMBL" id="MFA0813918.1"/>
    </source>
</evidence>
<dbReference type="EMBL" id="JBGMEK010000169">
    <property type="protein sequence ID" value="MFA0813918.1"/>
    <property type="molecule type" value="Genomic_DNA"/>
</dbReference>
<keyword evidence="3" id="KW-1185">Reference proteome</keyword>
<accession>A0ABV4P8C9</accession>
<sequence>MTASLAQRIESAKTRLMGRLYRIVESQEEVATRSLVDNLQKQEVLERLLEESKPKRLPGTEDLHYLLATPFRYPPLPWGSRFGGVAQSGVFYGSKTVETTLAEAAYYRLLFFNDMVQSPSEPLTSYHSVFSAKYRVEPGIRLQARAWEADWSSISHPTDYRYCQELGDKFRQAGVYGLEAPSARALQAGLAQLPPSNCEGINVALFEPSGLLKRAPIQEADVTAETGVAGVIFLIKSGGGTETVDFPLNSFLVDGYLPRPA</sequence>
<dbReference type="SMART" id="SM00953">
    <property type="entry name" value="RES"/>
    <property type="match status" value="1"/>
</dbReference>
<gene>
    <name evidence="2" type="ORF">ACCI49_23915</name>
</gene>
<name>A0ABV4P8C9_9GAMM</name>